<dbReference type="OrthoDB" id="8456066at2"/>
<organism evidence="2 3">
    <name type="scientific">Methylocystis heyeri</name>
    <dbReference type="NCBI Taxonomy" id="391905"/>
    <lineage>
        <taxon>Bacteria</taxon>
        <taxon>Pseudomonadati</taxon>
        <taxon>Pseudomonadota</taxon>
        <taxon>Alphaproteobacteria</taxon>
        <taxon>Hyphomicrobiales</taxon>
        <taxon>Methylocystaceae</taxon>
        <taxon>Methylocystis</taxon>
    </lineage>
</organism>
<dbReference type="AlphaFoldDB" id="A0A6B8KDN1"/>
<dbReference type="Proteomes" id="UP000309061">
    <property type="component" value="Chromosome"/>
</dbReference>
<reference evidence="2 3" key="1">
    <citation type="submission" date="2019-11" db="EMBL/GenBank/DDBJ databases">
        <title>The genome sequence of Methylocystis heyeri.</title>
        <authorList>
            <person name="Oshkin I.Y."/>
            <person name="Miroshnikov K."/>
            <person name="Dedysh S.N."/>
        </authorList>
    </citation>
    <scope>NUCLEOTIDE SEQUENCE [LARGE SCALE GENOMIC DNA]</scope>
    <source>
        <strain evidence="2 3">H2</strain>
    </source>
</reference>
<gene>
    <name evidence="2" type="ORF">H2LOC_005150</name>
</gene>
<feature type="compositionally biased region" description="Basic and acidic residues" evidence="1">
    <location>
        <begin position="1"/>
        <end position="10"/>
    </location>
</feature>
<evidence type="ECO:0000256" key="1">
    <source>
        <dbReference type="SAM" id="MobiDB-lite"/>
    </source>
</evidence>
<accession>A0A6B8KDN1</accession>
<feature type="region of interest" description="Disordered" evidence="1">
    <location>
        <begin position="67"/>
        <end position="130"/>
    </location>
</feature>
<keyword evidence="3" id="KW-1185">Reference proteome</keyword>
<feature type="region of interest" description="Disordered" evidence="1">
    <location>
        <begin position="1"/>
        <end position="32"/>
    </location>
</feature>
<evidence type="ECO:0000313" key="3">
    <source>
        <dbReference type="Proteomes" id="UP000309061"/>
    </source>
</evidence>
<evidence type="ECO:0000313" key="2">
    <source>
        <dbReference type="EMBL" id="QGM45125.1"/>
    </source>
</evidence>
<protein>
    <submittedName>
        <fullName evidence="2">Uncharacterized protein</fullName>
    </submittedName>
</protein>
<dbReference type="RefSeq" id="WP_136495410.1">
    <property type="nucleotide sequence ID" value="NZ_CP046052.1"/>
</dbReference>
<name>A0A6B8KDN1_9HYPH</name>
<sequence>MADSKKEFGKRGVKPPPVVMHAPEGLPEAPDPLGPLQLRTLTITVGSIGATVLALIAATEALHNFDQRVGCDTPQGPNADQSTCRQTQSSGGGHGGGSGSSWHSSSGSGGQHAAFGGFGGSGGGHGGGGE</sequence>
<proteinExistence type="predicted"/>
<feature type="compositionally biased region" description="Polar residues" evidence="1">
    <location>
        <begin position="75"/>
        <end position="87"/>
    </location>
</feature>
<feature type="compositionally biased region" description="Gly residues" evidence="1">
    <location>
        <begin position="116"/>
        <end position="130"/>
    </location>
</feature>
<feature type="compositionally biased region" description="Low complexity" evidence="1">
    <location>
        <begin position="100"/>
        <end position="115"/>
    </location>
</feature>
<dbReference type="KEGG" id="mhey:H2LOC_005150"/>
<feature type="compositionally biased region" description="Gly residues" evidence="1">
    <location>
        <begin position="90"/>
        <end position="99"/>
    </location>
</feature>
<dbReference type="EMBL" id="CP046052">
    <property type="protein sequence ID" value="QGM45125.1"/>
    <property type="molecule type" value="Genomic_DNA"/>
</dbReference>